<evidence type="ECO:0000259" key="1">
    <source>
        <dbReference type="Pfam" id="PF23247"/>
    </source>
</evidence>
<dbReference type="InterPro" id="IPR057135">
    <property type="entry name" value="At4g27190-like_LRR"/>
</dbReference>
<dbReference type="PANTHER" id="PTHR47186:SF45">
    <property type="entry name" value="DISEASE RESISTANCE RPP13-LIKE PROTEIN 1"/>
    <property type="match status" value="1"/>
</dbReference>
<dbReference type="InterPro" id="IPR032675">
    <property type="entry name" value="LRR_dom_sf"/>
</dbReference>
<dbReference type="Proteomes" id="UP000030711">
    <property type="component" value="Unassembled WGS sequence"/>
</dbReference>
<feature type="domain" description="R13L1/DRL21-like LRR repeat region" evidence="2">
    <location>
        <begin position="198"/>
        <end position="325"/>
    </location>
</feature>
<reference evidence="3 4" key="1">
    <citation type="journal article" date="2014" name="Nature">
        <title>The genome of Eucalyptus grandis.</title>
        <authorList>
            <person name="Myburg A.A."/>
            <person name="Grattapaglia D."/>
            <person name="Tuskan G.A."/>
            <person name="Hellsten U."/>
            <person name="Hayes R.D."/>
            <person name="Grimwood J."/>
            <person name="Jenkins J."/>
            <person name="Lindquist E."/>
            <person name="Tice H."/>
            <person name="Bauer D."/>
            <person name="Goodstein D.M."/>
            <person name="Dubchak I."/>
            <person name="Poliakov A."/>
            <person name="Mizrachi E."/>
            <person name="Kullan A.R."/>
            <person name="Hussey S.G."/>
            <person name="Pinard D."/>
            <person name="van der Merwe K."/>
            <person name="Singh P."/>
            <person name="van Jaarsveld I."/>
            <person name="Silva-Junior O.B."/>
            <person name="Togawa R.C."/>
            <person name="Pappas M.R."/>
            <person name="Faria D.A."/>
            <person name="Sansaloni C.P."/>
            <person name="Petroli C.D."/>
            <person name="Yang X."/>
            <person name="Ranjan P."/>
            <person name="Tschaplinski T.J."/>
            <person name="Ye C.Y."/>
            <person name="Li T."/>
            <person name="Sterck L."/>
            <person name="Vanneste K."/>
            <person name="Murat F."/>
            <person name="Soler M."/>
            <person name="Clemente H.S."/>
            <person name="Saidi N."/>
            <person name="Cassan-Wang H."/>
            <person name="Dunand C."/>
            <person name="Hefer C.A."/>
            <person name="Bornberg-Bauer E."/>
            <person name="Kersting A.R."/>
            <person name="Vining K."/>
            <person name="Amarasinghe V."/>
            <person name="Ranik M."/>
            <person name="Naithani S."/>
            <person name="Elser J."/>
            <person name="Boyd A.E."/>
            <person name="Liston A."/>
            <person name="Spatafora J.W."/>
            <person name="Dharmwardhana P."/>
            <person name="Raja R."/>
            <person name="Sullivan C."/>
            <person name="Romanel E."/>
            <person name="Alves-Ferreira M."/>
            <person name="Kulheim C."/>
            <person name="Foley W."/>
            <person name="Carocha V."/>
            <person name="Paiva J."/>
            <person name="Kudrna D."/>
            <person name="Brommonschenkel S.H."/>
            <person name="Pasquali G."/>
            <person name="Byrne M."/>
            <person name="Rigault P."/>
            <person name="Tibbits J."/>
            <person name="Spokevicius A."/>
            <person name="Jones R.C."/>
            <person name="Steane D.A."/>
            <person name="Vaillancourt R.E."/>
            <person name="Potts B.M."/>
            <person name="Joubert F."/>
            <person name="Barry K."/>
            <person name="Pappas G.J."/>
            <person name="Strauss S.H."/>
            <person name="Jaiswal P."/>
            <person name="Grima-Pettenati J."/>
            <person name="Salse J."/>
            <person name="Van de Peer Y."/>
            <person name="Rokhsar D.S."/>
            <person name="Schmutz J."/>
        </authorList>
    </citation>
    <scope>NUCLEOTIDE SEQUENCE [LARGE SCALE GENOMIC DNA]</scope>
    <source>
        <strain evidence="4">cv. BRASUZ1</strain>
        <tissue evidence="3">Leaf extractions</tissue>
    </source>
</reference>
<evidence type="ECO:0000313" key="3">
    <source>
        <dbReference type="EMBL" id="KAK2631554.1"/>
    </source>
</evidence>
<dbReference type="EMBL" id="MU849541">
    <property type="protein sequence ID" value="KAK2631554.1"/>
    <property type="molecule type" value="Genomic_DNA"/>
</dbReference>
<dbReference type="PANTHER" id="PTHR47186">
    <property type="entry name" value="LEUCINE-RICH REPEAT-CONTAINING PROTEIN 57"/>
    <property type="match status" value="1"/>
</dbReference>
<evidence type="ECO:0000313" key="4">
    <source>
        <dbReference type="Proteomes" id="UP000030711"/>
    </source>
</evidence>
<dbReference type="Pfam" id="PF23247">
    <property type="entry name" value="LRR_RPS2"/>
    <property type="match status" value="1"/>
</dbReference>
<dbReference type="AlphaFoldDB" id="A0AAD9T8U2"/>
<accession>A0AAD9T8U2</accession>
<protein>
    <recommendedName>
        <fullName evidence="5">NB-ARC domain-containing protein</fullName>
    </recommendedName>
</protein>
<organism evidence="3 4">
    <name type="scientific">Eucalyptus grandis</name>
    <name type="common">Flooded gum</name>
    <dbReference type="NCBI Taxonomy" id="71139"/>
    <lineage>
        <taxon>Eukaryota</taxon>
        <taxon>Viridiplantae</taxon>
        <taxon>Streptophyta</taxon>
        <taxon>Embryophyta</taxon>
        <taxon>Tracheophyta</taxon>
        <taxon>Spermatophyta</taxon>
        <taxon>Magnoliopsida</taxon>
        <taxon>eudicotyledons</taxon>
        <taxon>Gunneridae</taxon>
        <taxon>Pentapetalae</taxon>
        <taxon>rosids</taxon>
        <taxon>malvids</taxon>
        <taxon>Myrtales</taxon>
        <taxon>Myrtaceae</taxon>
        <taxon>Myrtoideae</taxon>
        <taxon>Eucalypteae</taxon>
        <taxon>Eucalyptus</taxon>
    </lineage>
</organism>
<gene>
    <name evidence="3" type="ORF">EUGRSUZ_L02753</name>
</gene>
<dbReference type="Gene3D" id="3.80.10.10">
    <property type="entry name" value="Ribonuclease Inhibitor"/>
    <property type="match status" value="3"/>
</dbReference>
<feature type="domain" description="Disease resistance protein At4g27190-like leucine-rich repeats" evidence="1">
    <location>
        <begin position="394"/>
        <end position="521"/>
    </location>
</feature>
<proteinExistence type="predicted"/>
<evidence type="ECO:0000259" key="2">
    <source>
        <dbReference type="Pfam" id="PF25019"/>
    </source>
</evidence>
<comment type="caution">
    <text evidence="3">The sequence shown here is derived from an EMBL/GenBank/DDBJ whole genome shotgun (WGS) entry which is preliminary data.</text>
</comment>
<name>A0AAD9T8U2_EUCGR</name>
<keyword evidence="4" id="KW-1185">Reference proteome</keyword>
<evidence type="ECO:0008006" key="5">
    <source>
        <dbReference type="Google" id="ProtNLM"/>
    </source>
</evidence>
<dbReference type="SUPFAM" id="SSF52047">
    <property type="entry name" value="RNI-like"/>
    <property type="match status" value="1"/>
</dbReference>
<sequence>MHDLACSVAGTECWVAWDDKKPIHERTCHISYDSTSNLTGKSLTSCLKASALRTFLSVTKFWESEPTSEVDLRQLIQSFKRLRILDLHTIEVKKVPRSIYKFKHLTYLDLSYNDALKKLPNSITRLQNLQTLNLYYCESLKELPRDIRKLVSLRNLNIDDCDTLSYMPRGLGQLTSLHRLSRFILPKYKDLAKKYCGLGELNRLNNIRGSLSIETLGRVTDAKEESMAANLIEKCSLEVLRLSWGISNITDEAMITKRDEALLDGLRPPDNLQKLVIKGYDGESFPKWMTELPNLVELELFWCKRCKHFPPFGLSKLKRLYICDMEFLEYMPGECLASLTSLESLYIDCLPRLTSLPLGLRHLSKLVDLSIRNCDRLDLSKDESGNIILDFHGLQSLRSVVFYAIFKLKSLPQWILQLRSLEHLKISNCYNFKELSEQIEKCEELDISKDESGNILDFHGGLQSLRSVDIDNLPKLTSLPQWLLQAHNLEHLYIAGCNNLKDIPEQIEALQSLENLEIWCCSSLTSFPEAMRRLTSLTHLQIYGCRKLEESCKRQAGMWDLVSQIFARIIFRVVFRILDLILGNMDRSLKIEREREREREKGLRRDLVMERKRTMPTEFSSLLNLDVTPYTNTIIAEYICIGDSGIDLRRKSRLWLGLVVLLCHGNISWIFSPKQLAKVICNDAKFLKEGRTSM</sequence>
<dbReference type="SUPFAM" id="SSF52058">
    <property type="entry name" value="L domain-like"/>
    <property type="match status" value="1"/>
</dbReference>
<dbReference type="InterPro" id="IPR056789">
    <property type="entry name" value="LRR_R13L1-DRL21"/>
</dbReference>
<dbReference type="Pfam" id="PF25019">
    <property type="entry name" value="LRR_R13L1-DRL21"/>
    <property type="match status" value="1"/>
</dbReference>